<protein>
    <submittedName>
        <fullName evidence="3">Hydrogenase assembly protein HupF</fullName>
    </submittedName>
</protein>
<evidence type="ECO:0000313" key="3">
    <source>
        <dbReference type="EMBL" id="RDU67294.1"/>
    </source>
</evidence>
<keyword evidence="2" id="KW-0175">Coiled coil</keyword>
<dbReference type="NCBIfam" id="TIGR00074">
    <property type="entry name" value="hypC_hupF"/>
    <property type="match status" value="1"/>
</dbReference>
<dbReference type="Proteomes" id="UP000256514">
    <property type="component" value="Unassembled WGS sequence"/>
</dbReference>
<dbReference type="GO" id="GO:0051604">
    <property type="term" value="P:protein maturation"/>
    <property type="evidence" value="ECO:0007669"/>
    <property type="project" value="TreeGrafter"/>
</dbReference>
<name>A0A3D8IRS4_9HELI</name>
<dbReference type="FunFam" id="2.30.30.140:FF:000022">
    <property type="entry name" value="Hydrogenase assembly chaperone HybG"/>
    <property type="match status" value="1"/>
</dbReference>
<comment type="caution">
    <text evidence="3">The sequence shown here is derived from an EMBL/GenBank/DDBJ whole genome shotgun (WGS) entry which is preliminary data.</text>
</comment>
<keyword evidence="4" id="KW-1185">Reference proteome</keyword>
<evidence type="ECO:0000313" key="4">
    <source>
        <dbReference type="Proteomes" id="UP000256514"/>
    </source>
</evidence>
<dbReference type="SUPFAM" id="SSF159127">
    <property type="entry name" value="HupF/HypC-like"/>
    <property type="match status" value="1"/>
</dbReference>
<gene>
    <name evidence="3" type="ORF">CQA54_04795</name>
</gene>
<dbReference type="PANTHER" id="PTHR35177:SF2">
    <property type="entry name" value="HYDROGENASE MATURATION FACTOR HYBG"/>
    <property type="match status" value="1"/>
</dbReference>
<proteinExistence type="inferred from homology"/>
<dbReference type="InterPro" id="IPR019812">
    <property type="entry name" value="Hydgase_assmbl_chp_CS"/>
</dbReference>
<dbReference type="Pfam" id="PF01455">
    <property type="entry name" value="HupF_HypC"/>
    <property type="match status" value="1"/>
</dbReference>
<evidence type="ECO:0000256" key="2">
    <source>
        <dbReference type="SAM" id="Coils"/>
    </source>
</evidence>
<dbReference type="RefSeq" id="WP_115571012.1">
    <property type="nucleotide sequence ID" value="NZ_NXLT01000003.1"/>
</dbReference>
<dbReference type="AlphaFoldDB" id="A0A3D8IRS4"/>
<comment type="similarity">
    <text evidence="1">Belongs to the HupF/HypC family.</text>
</comment>
<accession>A0A3D8IRS4</accession>
<dbReference type="PRINTS" id="PR00445">
    <property type="entry name" value="HUPFHYPC"/>
</dbReference>
<dbReference type="PROSITE" id="PS01097">
    <property type="entry name" value="HUPF_HYPC"/>
    <property type="match status" value="1"/>
</dbReference>
<sequence>MCLAIPSKVDSIDRVANVAMVDTLGVKREARLDLFDGELVVGDWVLLHIGFVMNKIDEQAAYESLKLYEEIIESMEEEERELQEANR</sequence>
<dbReference type="InterPro" id="IPR001109">
    <property type="entry name" value="Hydrogenase_HupF/HypC"/>
</dbReference>
<dbReference type="EMBL" id="NXLT01000003">
    <property type="protein sequence ID" value="RDU67294.1"/>
    <property type="molecule type" value="Genomic_DNA"/>
</dbReference>
<dbReference type="PANTHER" id="PTHR35177">
    <property type="entry name" value="HYDROGENASE MATURATION FACTOR HYBG"/>
    <property type="match status" value="1"/>
</dbReference>
<evidence type="ECO:0000256" key="1">
    <source>
        <dbReference type="ARBA" id="ARBA00006018"/>
    </source>
</evidence>
<dbReference type="OrthoDB" id="9806017at2"/>
<dbReference type="GO" id="GO:0005506">
    <property type="term" value="F:iron ion binding"/>
    <property type="evidence" value="ECO:0007669"/>
    <property type="project" value="TreeGrafter"/>
</dbReference>
<reference evidence="3 4" key="1">
    <citation type="submission" date="2018-04" db="EMBL/GenBank/DDBJ databases">
        <title>Novel Campyloabacter and Helicobacter Species and Strains.</title>
        <authorList>
            <person name="Mannion A.J."/>
            <person name="Shen Z."/>
            <person name="Fox J.G."/>
        </authorList>
    </citation>
    <scope>NUCLEOTIDE SEQUENCE [LARGE SCALE GENOMIC DNA]</scope>
    <source>
        <strain evidence="3 4">MIT 12-6600</strain>
    </source>
</reference>
<dbReference type="GO" id="GO:1902670">
    <property type="term" value="F:carbon dioxide binding"/>
    <property type="evidence" value="ECO:0007669"/>
    <property type="project" value="TreeGrafter"/>
</dbReference>
<organism evidence="3 4">
    <name type="scientific">Helicobacter equorum</name>
    <dbReference type="NCBI Taxonomy" id="361872"/>
    <lineage>
        <taxon>Bacteria</taxon>
        <taxon>Pseudomonadati</taxon>
        <taxon>Campylobacterota</taxon>
        <taxon>Epsilonproteobacteria</taxon>
        <taxon>Campylobacterales</taxon>
        <taxon>Helicobacteraceae</taxon>
        <taxon>Helicobacter</taxon>
    </lineage>
</organism>
<feature type="coiled-coil region" evidence="2">
    <location>
        <begin position="58"/>
        <end position="85"/>
    </location>
</feature>
<dbReference type="Gene3D" id="2.30.30.140">
    <property type="match status" value="1"/>
</dbReference>